<feature type="non-terminal residue" evidence="1">
    <location>
        <position position="1"/>
    </location>
</feature>
<dbReference type="EMBL" id="HACG01016583">
    <property type="protein sequence ID" value="CEK63448.1"/>
    <property type="molecule type" value="Transcribed_RNA"/>
</dbReference>
<dbReference type="AlphaFoldDB" id="A0A0B6Z4K7"/>
<organism evidence="1">
    <name type="scientific">Arion vulgaris</name>
    <dbReference type="NCBI Taxonomy" id="1028688"/>
    <lineage>
        <taxon>Eukaryota</taxon>
        <taxon>Metazoa</taxon>
        <taxon>Spiralia</taxon>
        <taxon>Lophotrochozoa</taxon>
        <taxon>Mollusca</taxon>
        <taxon>Gastropoda</taxon>
        <taxon>Heterobranchia</taxon>
        <taxon>Euthyneura</taxon>
        <taxon>Panpulmonata</taxon>
        <taxon>Eupulmonata</taxon>
        <taxon>Stylommatophora</taxon>
        <taxon>Helicina</taxon>
        <taxon>Arionoidea</taxon>
        <taxon>Arionidae</taxon>
        <taxon>Arion</taxon>
    </lineage>
</organism>
<name>A0A0B6Z4K7_9EUPU</name>
<protein>
    <submittedName>
        <fullName evidence="1">Uncharacterized protein</fullName>
    </submittedName>
</protein>
<sequence length="54" mass="6081">QRSLKKKSGYYFCKNNSTHLIGHLSCDNQSIKTSENGSTHLIGYFCNLSCNLLI</sequence>
<gene>
    <name evidence="1" type="primary">ORF48336</name>
</gene>
<accession>A0A0B6Z4K7</accession>
<evidence type="ECO:0000313" key="1">
    <source>
        <dbReference type="EMBL" id="CEK63448.1"/>
    </source>
</evidence>
<proteinExistence type="predicted"/>
<reference evidence="1" key="1">
    <citation type="submission" date="2014-12" db="EMBL/GenBank/DDBJ databases">
        <title>Insight into the proteome of Arion vulgaris.</title>
        <authorList>
            <person name="Aradska J."/>
            <person name="Bulat T."/>
            <person name="Smidak R."/>
            <person name="Sarate P."/>
            <person name="Gangsoo J."/>
            <person name="Sialana F."/>
            <person name="Bilban M."/>
            <person name="Lubec G."/>
        </authorList>
    </citation>
    <scope>NUCLEOTIDE SEQUENCE</scope>
    <source>
        <tissue evidence="1">Skin</tissue>
    </source>
</reference>